<evidence type="ECO:0000313" key="3">
    <source>
        <dbReference type="Proteomes" id="UP000191522"/>
    </source>
</evidence>
<proteinExistence type="predicted"/>
<organism evidence="2 3">
    <name type="scientific">Penicillium decumbens</name>
    <dbReference type="NCBI Taxonomy" id="69771"/>
    <lineage>
        <taxon>Eukaryota</taxon>
        <taxon>Fungi</taxon>
        <taxon>Dikarya</taxon>
        <taxon>Ascomycota</taxon>
        <taxon>Pezizomycotina</taxon>
        <taxon>Eurotiomycetes</taxon>
        <taxon>Eurotiomycetidae</taxon>
        <taxon>Eurotiales</taxon>
        <taxon>Aspergillaceae</taxon>
        <taxon>Penicillium</taxon>
    </lineage>
</organism>
<keyword evidence="1" id="KW-0732">Signal</keyword>
<dbReference type="EMBL" id="MDYL01000001">
    <property type="protein sequence ID" value="OQD78330.1"/>
    <property type="molecule type" value="Genomic_DNA"/>
</dbReference>
<name>A0A1V6PMS6_PENDC</name>
<dbReference type="OMA" id="PCKPWIE"/>
<evidence type="ECO:0000313" key="2">
    <source>
        <dbReference type="EMBL" id="OQD78330.1"/>
    </source>
</evidence>
<dbReference type="AlphaFoldDB" id="A0A1V6PMS6"/>
<sequence>MQLVGSLQGSRAYLLLLLLAFLSLASLTVASTPTSFCKCTCFFNSTIIPLDPSKSGSSSSALDNVLHNKRAFDTFKAGAEIDEEFLSKRAEKYRALSCNDCNRKFCLDYELPTCKGAKEDDVFTTCFRE</sequence>
<evidence type="ECO:0000256" key="1">
    <source>
        <dbReference type="SAM" id="SignalP"/>
    </source>
</evidence>
<protein>
    <submittedName>
        <fullName evidence="2">Uncharacterized protein</fullName>
    </submittedName>
</protein>
<comment type="caution">
    <text evidence="2">The sequence shown here is derived from an EMBL/GenBank/DDBJ whole genome shotgun (WGS) entry which is preliminary data.</text>
</comment>
<gene>
    <name evidence="2" type="ORF">PENDEC_c001G04189</name>
</gene>
<dbReference type="OrthoDB" id="2142503at2759"/>
<dbReference type="PANTHER" id="PTHR36854">
    <property type="entry name" value="CHROMOSOME 9, WHOLE GENOME SHOTGUN SEQUENCE"/>
    <property type="match status" value="1"/>
</dbReference>
<accession>A0A1V6PMS6</accession>
<feature type="chain" id="PRO_5013071096" evidence="1">
    <location>
        <begin position="31"/>
        <end position="129"/>
    </location>
</feature>
<reference evidence="3" key="1">
    <citation type="journal article" date="2017" name="Nat. Microbiol.">
        <title>Global analysis of biosynthetic gene clusters reveals vast potential of secondary metabolite production in Penicillium species.</title>
        <authorList>
            <person name="Nielsen J.C."/>
            <person name="Grijseels S."/>
            <person name="Prigent S."/>
            <person name="Ji B."/>
            <person name="Dainat J."/>
            <person name="Nielsen K.F."/>
            <person name="Frisvad J.C."/>
            <person name="Workman M."/>
            <person name="Nielsen J."/>
        </authorList>
    </citation>
    <scope>NUCLEOTIDE SEQUENCE [LARGE SCALE GENOMIC DNA]</scope>
    <source>
        <strain evidence="3">IBT 11843</strain>
    </source>
</reference>
<keyword evidence="3" id="KW-1185">Reference proteome</keyword>
<dbReference type="PANTHER" id="PTHR36854:SF1">
    <property type="entry name" value="TRANSMEMBRANE PROTEIN"/>
    <property type="match status" value="1"/>
</dbReference>
<feature type="signal peptide" evidence="1">
    <location>
        <begin position="1"/>
        <end position="30"/>
    </location>
</feature>
<dbReference type="Proteomes" id="UP000191522">
    <property type="component" value="Unassembled WGS sequence"/>
</dbReference>